<feature type="transmembrane region" description="Helical" evidence="1">
    <location>
        <begin position="129"/>
        <end position="147"/>
    </location>
</feature>
<dbReference type="Proteomes" id="UP000078237">
    <property type="component" value="Unassembled WGS sequence"/>
</dbReference>
<feature type="transmembrane region" description="Helical" evidence="1">
    <location>
        <begin position="167"/>
        <end position="190"/>
    </location>
</feature>
<keyword evidence="1" id="KW-0812">Transmembrane</keyword>
<feature type="transmembrane region" description="Helical" evidence="1">
    <location>
        <begin position="84"/>
        <end position="117"/>
    </location>
</feature>
<reference evidence="2 3" key="1">
    <citation type="journal article" date="2016" name="Genome Announc.">
        <title>Genome Sequence of Madurella mycetomatis mm55, Isolated from a Human Mycetoma Case in Sudan.</title>
        <authorList>
            <person name="Smit S."/>
            <person name="Derks M.F."/>
            <person name="Bervoets S."/>
            <person name="Fahal A."/>
            <person name="van Leeuwen W."/>
            <person name="van Belkum A."/>
            <person name="van de Sande W.W."/>
        </authorList>
    </citation>
    <scope>NUCLEOTIDE SEQUENCE [LARGE SCALE GENOMIC DNA]</scope>
    <source>
        <strain evidence="3">mm55</strain>
    </source>
</reference>
<dbReference type="OrthoDB" id="4589725at2759"/>
<keyword evidence="1" id="KW-0472">Membrane</keyword>
<feature type="transmembrane region" description="Helical" evidence="1">
    <location>
        <begin position="202"/>
        <end position="224"/>
    </location>
</feature>
<comment type="caution">
    <text evidence="2">The sequence shown here is derived from an EMBL/GenBank/DDBJ whole genome shotgun (WGS) entry which is preliminary data.</text>
</comment>
<protein>
    <submittedName>
        <fullName evidence="2">Uncharacterized protein</fullName>
    </submittedName>
</protein>
<dbReference type="VEuPathDB" id="FungiDB:MMYC01_205673"/>
<organism evidence="2 3">
    <name type="scientific">Madurella mycetomatis</name>
    <dbReference type="NCBI Taxonomy" id="100816"/>
    <lineage>
        <taxon>Eukaryota</taxon>
        <taxon>Fungi</taxon>
        <taxon>Dikarya</taxon>
        <taxon>Ascomycota</taxon>
        <taxon>Pezizomycotina</taxon>
        <taxon>Sordariomycetes</taxon>
        <taxon>Sordariomycetidae</taxon>
        <taxon>Sordariales</taxon>
        <taxon>Sordariales incertae sedis</taxon>
        <taxon>Madurella</taxon>
    </lineage>
</organism>
<evidence type="ECO:0000313" key="2">
    <source>
        <dbReference type="EMBL" id="KXX78624.1"/>
    </source>
</evidence>
<evidence type="ECO:0000256" key="1">
    <source>
        <dbReference type="SAM" id="Phobius"/>
    </source>
</evidence>
<gene>
    <name evidence="2" type="ORF">MMYC01_205673</name>
</gene>
<sequence length="311" mass="34036">MSELDSMAGTAVNAALIGVTLLPIGVIWALSLRRNAGFHSQVAKMAHNFIQAALPVLTIGVALAIVTPAALASNSQNTRLNQTIVYISLTSSFIIVAADILIASALYAAGIGVLYLALGRPKWWKLLRMDALCGAGLLLAIDIAYWAMQLSAIRLSRDLDGTPLDWLLLIVDITLALLAAGVVGLVVYIWPKFKMREHLAASNIRVLLLTASLLWLLHCAFVLAVDLKTVIPDWTYEEILVQKILNPIFDLWTSAAVLGLLAKIFRDPLWSDPTAIIDDPGHGVTQQPFYFQPQRYQQPSVYQYGQQPVVQ</sequence>
<keyword evidence="3" id="KW-1185">Reference proteome</keyword>
<keyword evidence="1" id="KW-1133">Transmembrane helix</keyword>
<name>A0A175W6P5_9PEZI</name>
<feature type="transmembrane region" description="Helical" evidence="1">
    <location>
        <begin position="12"/>
        <end position="31"/>
    </location>
</feature>
<feature type="transmembrane region" description="Helical" evidence="1">
    <location>
        <begin position="52"/>
        <end position="72"/>
    </location>
</feature>
<evidence type="ECO:0000313" key="3">
    <source>
        <dbReference type="Proteomes" id="UP000078237"/>
    </source>
</evidence>
<proteinExistence type="predicted"/>
<accession>A0A175W6P5</accession>
<dbReference type="AlphaFoldDB" id="A0A175W6P5"/>
<dbReference type="EMBL" id="LCTW02000113">
    <property type="protein sequence ID" value="KXX78624.1"/>
    <property type="molecule type" value="Genomic_DNA"/>
</dbReference>